<keyword evidence="5" id="KW-1185">Reference proteome</keyword>
<feature type="domain" description="BHLH" evidence="3">
    <location>
        <begin position="311"/>
        <end position="363"/>
    </location>
</feature>
<feature type="region of interest" description="Disordered" evidence="2">
    <location>
        <begin position="122"/>
        <end position="145"/>
    </location>
</feature>
<keyword evidence="1" id="KW-0175">Coiled coil</keyword>
<feature type="coiled-coil region" evidence="1">
    <location>
        <begin position="367"/>
        <end position="394"/>
    </location>
</feature>
<evidence type="ECO:0000256" key="2">
    <source>
        <dbReference type="SAM" id="MobiDB-lite"/>
    </source>
</evidence>
<dbReference type="PROSITE" id="PS50888">
    <property type="entry name" value="BHLH"/>
    <property type="match status" value="1"/>
</dbReference>
<feature type="region of interest" description="Disordered" evidence="2">
    <location>
        <begin position="296"/>
        <end position="319"/>
    </location>
</feature>
<accession>A0ABM8W1F7</accession>
<proteinExistence type="predicted"/>
<reference evidence="4 5" key="1">
    <citation type="submission" date="2021-06" db="EMBL/GenBank/DDBJ databases">
        <authorList>
            <person name="Kallberg Y."/>
            <person name="Tangrot J."/>
            <person name="Rosling A."/>
        </authorList>
    </citation>
    <scope>NUCLEOTIDE SEQUENCE [LARGE SCALE GENOMIC DNA]</scope>
    <source>
        <strain evidence="4 5">120-4 pot B 10/14</strain>
    </source>
</reference>
<evidence type="ECO:0000259" key="3">
    <source>
        <dbReference type="PROSITE" id="PS50888"/>
    </source>
</evidence>
<evidence type="ECO:0000256" key="1">
    <source>
        <dbReference type="SAM" id="Coils"/>
    </source>
</evidence>
<gene>
    <name evidence="4" type="ORF">GMARGA_LOCUS2168</name>
</gene>
<dbReference type="SUPFAM" id="SSF47459">
    <property type="entry name" value="HLH, helix-loop-helix DNA-binding domain"/>
    <property type="match status" value="1"/>
</dbReference>
<dbReference type="EMBL" id="CAJVQB010000652">
    <property type="protein sequence ID" value="CAG8500339.1"/>
    <property type="molecule type" value="Genomic_DNA"/>
</dbReference>
<dbReference type="Proteomes" id="UP000789901">
    <property type="component" value="Unassembled WGS sequence"/>
</dbReference>
<dbReference type="InterPro" id="IPR011598">
    <property type="entry name" value="bHLH_dom"/>
</dbReference>
<protein>
    <submittedName>
        <fullName evidence="4">42840_t:CDS:1</fullName>
    </submittedName>
</protein>
<feature type="coiled-coil region" evidence="1">
    <location>
        <begin position="427"/>
        <end position="507"/>
    </location>
</feature>
<evidence type="ECO:0000313" key="4">
    <source>
        <dbReference type="EMBL" id="CAG8500339.1"/>
    </source>
</evidence>
<name>A0ABM8W1F7_GIGMA</name>
<evidence type="ECO:0000313" key="5">
    <source>
        <dbReference type="Proteomes" id="UP000789901"/>
    </source>
</evidence>
<organism evidence="4 5">
    <name type="scientific">Gigaspora margarita</name>
    <dbReference type="NCBI Taxonomy" id="4874"/>
    <lineage>
        <taxon>Eukaryota</taxon>
        <taxon>Fungi</taxon>
        <taxon>Fungi incertae sedis</taxon>
        <taxon>Mucoromycota</taxon>
        <taxon>Glomeromycotina</taxon>
        <taxon>Glomeromycetes</taxon>
        <taxon>Diversisporales</taxon>
        <taxon>Gigasporaceae</taxon>
        <taxon>Gigaspora</taxon>
    </lineage>
</organism>
<dbReference type="InterPro" id="IPR036638">
    <property type="entry name" value="HLH_DNA-bd_sf"/>
</dbReference>
<sequence>MSATNDLWSFCSLCHCNRCNDFRDLNNMSIDFIEICPCWLCENIRMRNNMPPLRNSSQAFLYNQTRNLVFFPPENDRNCITEFNNEYEMQTLNMTPDQVRHNNVQVMVPLINNHMITSQPAFRTHTPQDQPNYASQQPPNNRNDQNFQATVSHILFQPTELNGNQDSNHLASPLRNIDQPQLTPVQANIQINNNLQRQPSTVSQTSNLSDRSLQELKNCSCQVCVVLKNHLNVNDEPQNENYELVNSYCDTTEMIPVPSSSNRLKSTSHNKELDTLGIKDNDLFSLENNRYQVLERTPNEQSDNISDTRRHKRKKHSEDVRSLYERIGDGFKELQRSLPQTHFRKNMTKEVLLKTAASLLKNQEYRESFFLNEINRLNEELNHLNKELNHAERLKLKKNTPKIHHSLIVKQENITKENIARVNKEFILDYVKAIKEFEEERKSFNQQIKRKIEKKEDKIKELNCENKSLHNKIIDQNENILNKDNQINTLEEKMSNLRVQYDECIESNLILSYKLEAEHTQNDKNHIELEKLRKENKFQKDYINTKESDITKLVDETFELDKRNKELTLFIEGFYNNEEGEEDDDVDENERQWRQNQMVYQKAEEMHIDDDF</sequence>
<comment type="caution">
    <text evidence="4">The sequence shown here is derived from an EMBL/GenBank/DDBJ whole genome shotgun (WGS) entry which is preliminary data.</text>
</comment>